<proteinExistence type="predicted"/>
<dbReference type="PROSITE" id="PS50995">
    <property type="entry name" value="HTH_MARR_2"/>
    <property type="match status" value="1"/>
</dbReference>
<accession>A0A327KRD8</accession>
<dbReference type="PANTHER" id="PTHR33164:SF64">
    <property type="entry name" value="TRANSCRIPTIONAL REGULATOR SLYA"/>
    <property type="match status" value="1"/>
</dbReference>
<dbReference type="SMART" id="SM00347">
    <property type="entry name" value="HTH_MARR"/>
    <property type="match status" value="1"/>
</dbReference>
<dbReference type="GO" id="GO:0003677">
    <property type="term" value="F:DNA binding"/>
    <property type="evidence" value="ECO:0007669"/>
    <property type="project" value="UniProtKB-KW"/>
</dbReference>
<protein>
    <recommendedName>
        <fullName evidence="5">HTH marR-type domain-containing protein</fullName>
    </recommendedName>
</protein>
<name>A0A327KRD8_9BRAD</name>
<dbReference type="PANTHER" id="PTHR33164">
    <property type="entry name" value="TRANSCRIPTIONAL REGULATOR, MARR FAMILY"/>
    <property type="match status" value="1"/>
</dbReference>
<evidence type="ECO:0000313" key="7">
    <source>
        <dbReference type="Proteomes" id="UP000249130"/>
    </source>
</evidence>
<evidence type="ECO:0000256" key="1">
    <source>
        <dbReference type="ARBA" id="ARBA00023015"/>
    </source>
</evidence>
<reference evidence="6 7" key="1">
    <citation type="submission" date="2017-07" db="EMBL/GenBank/DDBJ databases">
        <title>Draft Genome Sequences of Select Purple Nonsulfur Bacteria.</title>
        <authorList>
            <person name="Lasarre B."/>
            <person name="Mckinlay J.B."/>
        </authorList>
    </citation>
    <scope>NUCLEOTIDE SEQUENCE [LARGE SCALE GENOMIC DNA]</scope>
    <source>
        <strain evidence="6 7">DSM 5909</strain>
    </source>
</reference>
<dbReference type="GO" id="GO:0003700">
    <property type="term" value="F:DNA-binding transcription factor activity"/>
    <property type="evidence" value="ECO:0007669"/>
    <property type="project" value="InterPro"/>
</dbReference>
<dbReference type="AlphaFoldDB" id="A0A327KRD8"/>
<comment type="caution">
    <text evidence="6">The sequence shown here is derived from an EMBL/GenBank/DDBJ whole genome shotgun (WGS) entry which is preliminary data.</text>
</comment>
<keyword evidence="1" id="KW-0805">Transcription regulation</keyword>
<dbReference type="EMBL" id="NPEX01000188">
    <property type="protein sequence ID" value="RAI41459.1"/>
    <property type="molecule type" value="Genomic_DNA"/>
</dbReference>
<evidence type="ECO:0000256" key="4">
    <source>
        <dbReference type="SAM" id="MobiDB-lite"/>
    </source>
</evidence>
<keyword evidence="2" id="KW-0238">DNA-binding</keyword>
<gene>
    <name evidence="6" type="ORF">CH341_21615</name>
</gene>
<feature type="region of interest" description="Disordered" evidence="4">
    <location>
        <begin position="22"/>
        <end position="59"/>
    </location>
</feature>
<keyword evidence="3" id="KW-0804">Transcription</keyword>
<evidence type="ECO:0000256" key="3">
    <source>
        <dbReference type="ARBA" id="ARBA00023163"/>
    </source>
</evidence>
<evidence type="ECO:0000259" key="5">
    <source>
        <dbReference type="PROSITE" id="PS50995"/>
    </source>
</evidence>
<dbReference type="InterPro" id="IPR039422">
    <property type="entry name" value="MarR/SlyA-like"/>
</dbReference>
<feature type="domain" description="HTH marR-type" evidence="5">
    <location>
        <begin position="86"/>
        <end position="220"/>
    </location>
</feature>
<keyword evidence="7" id="KW-1185">Reference proteome</keyword>
<dbReference type="InterPro" id="IPR000835">
    <property type="entry name" value="HTH_MarR-typ"/>
</dbReference>
<dbReference type="OrthoDB" id="8255121at2"/>
<dbReference type="Pfam" id="PF01047">
    <property type="entry name" value="MarR"/>
    <property type="match status" value="1"/>
</dbReference>
<evidence type="ECO:0000256" key="2">
    <source>
        <dbReference type="ARBA" id="ARBA00023125"/>
    </source>
</evidence>
<organism evidence="6 7">
    <name type="scientific">Rhodoplanes roseus</name>
    <dbReference type="NCBI Taxonomy" id="29409"/>
    <lineage>
        <taxon>Bacteria</taxon>
        <taxon>Pseudomonadati</taxon>
        <taxon>Pseudomonadota</taxon>
        <taxon>Alphaproteobacteria</taxon>
        <taxon>Hyphomicrobiales</taxon>
        <taxon>Nitrobacteraceae</taxon>
        <taxon>Rhodoplanes</taxon>
    </lineage>
</organism>
<evidence type="ECO:0000313" key="6">
    <source>
        <dbReference type="EMBL" id="RAI41459.1"/>
    </source>
</evidence>
<dbReference type="InterPro" id="IPR036388">
    <property type="entry name" value="WH-like_DNA-bd_sf"/>
</dbReference>
<dbReference type="InterPro" id="IPR036390">
    <property type="entry name" value="WH_DNA-bd_sf"/>
</dbReference>
<dbReference type="Gene3D" id="1.10.10.10">
    <property type="entry name" value="Winged helix-like DNA-binding domain superfamily/Winged helix DNA-binding domain"/>
    <property type="match status" value="1"/>
</dbReference>
<dbReference type="SUPFAM" id="SSF46785">
    <property type="entry name" value="Winged helix' DNA-binding domain"/>
    <property type="match status" value="1"/>
</dbReference>
<sequence length="241" mass="26325">MRCSARRFFVRRKRDMKQRVCSGASMSVHRPSRTRESPMSLRKRASVPAAKASPKAEKTSPAGCFAVPLTVSHPAMLSAGQDGAFRETLYLMVLALGRLLTCREAFGRALDLTGSQFAVLIGTAYQQNGAGVTIRALADHVMLAPTHVTTEVGRLIRKGLLVKRPNTDDRRSVLVSLSPRGEAAILELAPFLRKINDLLFEGVSRSEMAAVSSFLERFVSNSDNALAEIRRSEAARSSLKP</sequence>
<dbReference type="GO" id="GO:0006950">
    <property type="term" value="P:response to stress"/>
    <property type="evidence" value="ECO:0007669"/>
    <property type="project" value="TreeGrafter"/>
</dbReference>
<dbReference type="Proteomes" id="UP000249130">
    <property type="component" value="Unassembled WGS sequence"/>
</dbReference>